<evidence type="ECO:0000313" key="2">
    <source>
        <dbReference type="EMBL" id="GCE02200.1"/>
    </source>
</evidence>
<feature type="compositionally biased region" description="Low complexity" evidence="1">
    <location>
        <begin position="49"/>
        <end position="62"/>
    </location>
</feature>
<comment type="caution">
    <text evidence="2">The sequence shown here is derived from an EMBL/GenBank/DDBJ whole genome shotgun (WGS) entry which is preliminary data.</text>
</comment>
<reference evidence="2 3" key="1">
    <citation type="submission" date="2018-12" db="EMBL/GenBank/DDBJ databases">
        <title>Draft genome sequence of Embleya hyalina NBRC 13850T.</title>
        <authorList>
            <person name="Komaki H."/>
            <person name="Hosoyama A."/>
            <person name="Kimura A."/>
            <person name="Ichikawa N."/>
            <person name="Tamura T."/>
        </authorList>
    </citation>
    <scope>NUCLEOTIDE SEQUENCE [LARGE SCALE GENOMIC DNA]</scope>
    <source>
        <strain evidence="2 3">NBRC 13850</strain>
    </source>
</reference>
<proteinExistence type="predicted"/>
<evidence type="ECO:0000256" key="1">
    <source>
        <dbReference type="SAM" id="MobiDB-lite"/>
    </source>
</evidence>
<accession>A0A401Z5R0</accession>
<dbReference type="EMBL" id="BIFH01000059">
    <property type="protein sequence ID" value="GCE02200.1"/>
    <property type="molecule type" value="Genomic_DNA"/>
</dbReference>
<dbReference type="AlphaFoldDB" id="A0A401Z5R0"/>
<feature type="compositionally biased region" description="Basic residues" evidence="1">
    <location>
        <begin position="104"/>
        <end position="113"/>
    </location>
</feature>
<protein>
    <submittedName>
        <fullName evidence="2">Uncharacterized protein</fullName>
    </submittedName>
</protein>
<evidence type="ECO:0000313" key="3">
    <source>
        <dbReference type="Proteomes" id="UP000286931"/>
    </source>
</evidence>
<feature type="region of interest" description="Disordered" evidence="1">
    <location>
        <begin position="29"/>
        <end position="143"/>
    </location>
</feature>
<dbReference type="Proteomes" id="UP000286931">
    <property type="component" value="Unassembled WGS sequence"/>
</dbReference>
<sequence>MSLSWRVAIARNCFRRAKHRFMTLRSRYASRSSLGRTPAHDPDGDDSPADGAFGDHTTTRTPAARRRARIAREQHARSAITRRTPARPRRAPRELHAPGSAPHAPHRPVRLRPHPPFARPGRADRLRPGAQLSTDSTPAGNCGPGGVPRGGGAAGVGFRTADVRLPWVDRTEDRRTVAEVQGRPSLPGVDPACGAVPVGTLFAASVSPPRRQRSLGRTWNAAGPRRTWRAGYSSRAGPARHFCGGTAWSARHAAGGVAGGHRWFRWRRA</sequence>
<name>A0A401Z5R0_9ACTN</name>
<keyword evidence="3" id="KW-1185">Reference proteome</keyword>
<gene>
    <name evidence="2" type="ORF">EHYA_09977</name>
</gene>
<organism evidence="2 3">
    <name type="scientific">Embleya hyalina</name>
    <dbReference type="NCBI Taxonomy" id="516124"/>
    <lineage>
        <taxon>Bacteria</taxon>
        <taxon>Bacillati</taxon>
        <taxon>Actinomycetota</taxon>
        <taxon>Actinomycetes</taxon>
        <taxon>Kitasatosporales</taxon>
        <taxon>Streptomycetaceae</taxon>
        <taxon>Embleya</taxon>
    </lineage>
</organism>